<feature type="region of interest" description="Disordered" evidence="1">
    <location>
        <begin position="195"/>
        <end position="258"/>
    </location>
</feature>
<reference evidence="3" key="2">
    <citation type="submission" date="2025-08" db="UniProtKB">
        <authorList>
            <consortium name="RefSeq"/>
        </authorList>
    </citation>
    <scope>IDENTIFICATION</scope>
    <source>
        <tissue evidence="3">Young leaves</tissue>
    </source>
</reference>
<feature type="compositionally biased region" description="Basic and acidic residues" evidence="1">
    <location>
        <begin position="1"/>
        <end position="11"/>
    </location>
</feature>
<dbReference type="Pfam" id="PF10217">
    <property type="entry name" value="DUF2039"/>
    <property type="match status" value="1"/>
</dbReference>
<evidence type="ECO:0000313" key="2">
    <source>
        <dbReference type="Proteomes" id="UP000694853"/>
    </source>
</evidence>
<accession>A0A8B8LT83</accession>
<feature type="compositionally biased region" description="Acidic residues" evidence="1">
    <location>
        <begin position="203"/>
        <end position="246"/>
    </location>
</feature>
<feature type="region of interest" description="Disordered" evidence="1">
    <location>
        <begin position="1"/>
        <end position="31"/>
    </location>
</feature>
<dbReference type="Proteomes" id="UP000694853">
    <property type="component" value="Unplaced"/>
</dbReference>
<organism evidence="2 3">
    <name type="scientific">Abrus precatorius</name>
    <name type="common">Indian licorice</name>
    <name type="synonym">Glycine abrus</name>
    <dbReference type="NCBI Taxonomy" id="3816"/>
    <lineage>
        <taxon>Eukaryota</taxon>
        <taxon>Viridiplantae</taxon>
        <taxon>Streptophyta</taxon>
        <taxon>Embryophyta</taxon>
        <taxon>Tracheophyta</taxon>
        <taxon>Spermatophyta</taxon>
        <taxon>Magnoliopsida</taxon>
        <taxon>eudicotyledons</taxon>
        <taxon>Gunneridae</taxon>
        <taxon>Pentapetalae</taxon>
        <taxon>rosids</taxon>
        <taxon>fabids</taxon>
        <taxon>Fabales</taxon>
        <taxon>Fabaceae</taxon>
        <taxon>Papilionoideae</taxon>
        <taxon>50 kb inversion clade</taxon>
        <taxon>NPAAA clade</taxon>
        <taxon>indigoferoid/millettioid clade</taxon>
        <taxon>Abreae</taxon>
        <taxon>Abrus</taxon>
    </lineage>
</organism>
<dbReference type="OrthoDB" id="250548at2759"/>
<proteinExistence type="predicted"/>
<dbReference type="InterPro" id="IPR019351">
    <property type="entry name" value="DUF2039"/>
</dbReference>
<protein>
    <submittedName>
        <fullName evidence="3">Nucleoplasmin-like protein ANO39</fullName>
    </submittedName>
</protein>
<dbReference type="KEGG" id="aprc:113867178"/>
<name>A0A8B8LT83_ABRPR</name>
<dbReference type="AlphaFoldDB" id="A0A8B8LT83"/>
<dbReference type="GeneID" id="113867178"/>
<evidence type="ECO:0000256" key="1">
    <source>
        <dbReference type="SAM" id="MobiDB-lite"/>
    </source>
</evidence>
<dbReference type="PANTHER" id="PTHR22876:SF5">
    <property type="entry name" value="CHROMOSOME 9 OPEN READING FRAME 85"/>
    <property type="match status" value="1"/>
</dbReference>
<keyword evidence="2" id="KW-1185">Reference proteome</keyword>
<dbReference type="PANTHER" id="PTHR22876">
    <property type="entry name" value="ZGC:101016"/>
    <property type="match status" value="1"/>
</dbReference>
<reference evidence="2" key="1">
    <citation type="journal article" date="2019" name="Toxins">
        <title>Detection of Abrin-Like and Prepropulchellin-Like Toxin Genes and Transcripts Using Whole Genome Sequencing and Full-Length Transcript Sequencing of Abrus precatorius.</title>
        <authorList>
            <person name="Hovde B.T."/>
            <person name="Daligault H.E."/>
            <person name="Hanschen E.R."/>
            <person name="Kunde Y.A."/>
            <person name="Johnson M.B."/>
            <person name="Starkenburg S.R."/>
            <person name="Johnson S.L."/>
        </authorList>
    </citation>
    <scope>NUCLEOTIDE SEQUENCE [LARGE SCALE GENOMIC DNA]</scope>
</reference>
<sequence length="258" mass="29056">MRCEGMHEQKTKMSSGKKSGPPKHQNKYAWNPNAGRKINETEVGGRLRPLSDITGVCPRCKEQIEWKRRYGKYKPLLQPAKCQRCSKRAVRQAYHNLCAGCAKEHGVCAKCCCSGDRIVGRDSLEVEAEQKMLEEAIKNSRERERRTLLRAMNKGKSKSSRNTPNDTKDNKVGHLFPNASLEDYAKLNRVNVGHDDGEVCDDKSDDSEGEVCEDEGDNCDNEDCDDEDDNSVGDNEDCDEDDDNNDDNVPGHTDDRNE</sequence>
<feature type="region of interest" description="Disordered" evidence="1">
    <location>
        <begin position="150"/>
        <end position="177"/>
    </location>
</feature>
<gene>
    <name evidence="3" type="primary">LOC113867178</name>
</gene>
<dbReference type="RefSeq" id="XP_027358084.1">
    <property type="nucleotide sequence ID" value="XM_027502283.1"/>
</dbReference>
<evidence type="ECO:0000313" key="3">
    <source>
        <dbReference type="RefSeq" id="XP_027358084.1"/>
    </source>
</evidence>